<dbReference type="AlphaFoldDB" id="A0AAD1SLA5"/>
<dbReference type="EMBL" id="OW240918">
    <property type="protein sequence ID" value="CAH2305181.1"/>
    <property type="molecule type" value="Genomic_DNA"/>
</dbReference>
<accession>A0AAD1SLA5</accession>
<reference evidence="2" key="1">
    <citation type="submission" date="2022-03" db="EMBL/GenBank/DDBJ databases">
        <authorList>
            <person name="Alioto T."/>
            <person name="Alioto T."/>
            <person name="Gomez Garrido J."/>
        </authorList>
    </citation>
    <scope>NUCLEOTIDE SEQUENCE</scope>
</reference>
<feature type="compositionally biased region" description="Polar residues" evidence="1">
    <location>
        <begin position="77"/>
        <end position="108"/>
    </location>
</feature>
<protein>
    <submittedName>
        <fullName evidence="2">Uncharacterized protein</fullName>
    </submittedName>
</protein>
<feature type="compositionally biased region" description="Basic and acidic residues" evidence="1">
    <location>
        <begin position="109"/>
        <end position="123"/>
    </location>
</feature>
<proteinExistence type="predicted"/>
<name>A0AAD1SLA5_PELCU</name>
<gene>
    <name evidence="2" type="ORF">PECUL_23A052321</name>
</gene>
<evidence type="ECO:0000313" key="2">
    <source>
        <dbReference type="EMBL" id="CAH2305181.1"/>
    </source>
</evidence>
<evidence type="ECO:0000256" key="1">
    <source>
        <dbReference type="SAM" id="MobiDB-lite"/>
    </source>
</evidence>
<sequence length="123" mass="13513">MPRWTHQQPATSTDILYSCIAAQKALTPDPGKPAPLRPLRQHRTTLTTTKGRKTHQHGQAPASSATTPQRRAYPRLQPQSTPDIARTPSGTTGTYPQGHTITGYTKVSSTEEHAQRQSPRHAD</sequence>
<organism evidence="2 3">
    <name type="scientific">Pelobates cultripes</name>
    <name type="common">Western spadefoot toad</name>
    <dbReference type="NCBI Taxonomy" id="61616"/>
    <lineage>
        <taxon>Eukaryota</taxon>
        <taxon>Metazoa</taxon>
        <taxon>Chordata</taxon>
        <taxon>Craniata</taxon>
        <taxon>Vertebrata</taxon>
        <taxon>Euteleostomi</taxon>
        <taxon>Amphibia</taxon>
        <taxon>Batrachia</taxon>
        <taxon>Anura</taxon>
        <taxon>Pelobatoidea</taxon>
        <taxon>Pelobatidae</taxon>
        <taxon>Pelobates</taxon>
    </lineage>
</organism>
<feature type="region of interest" description="Disordered" evidence="1">
    <location>
        <begin position="25"/>
        <end position="123"/>
    </location>
</feature>
<evidence type="ECO:0000313" key="3">
    <source>
        <dbReference type="Proteomes" id="UP001295444"/>
    </source>
</evidence>
<keyword evidence="3" id="KW-1185">Reference proteome</keyword>
<dbReference type="Proteomes" id="UP001295444">
    <property type="component" value="Chromosome 07"/>
</dbReference>